<name>A0ABS7VMM1_9HYPH</name>
<proteinExistence type="predicted"/>
<dbReference type="Proteomes" id="UP000704176">
    <property type="component" value="Unassembled WGS sequence"/>
</dbReference>
<keyword evidence="1" id="KW-0418">Kinase</keyword>
<sequence length="168" mass="18226">MTTVVLINGPINSGKTTLGLALSRCLQDAVFIDGDDHDAPDDAPLATRIEAALRRIEAHIASLSARFLIAAYPLEDADYERLRHACTCHRARFVVVTLAPPLDVALADRGERKLEQAERARIVEMYAEGYDARPFSDLIIDTARLSPDQAADRVVAFLGEIDGGAGDP</sequence>
<comment type="caution">
    <text evidence="1">The sequence shown here is derived from an EMBL/GenBank/DDBJ whole genome shotgun (WGS) entry which is preliminary data.</text>
</comment>
<gene>
    <name evidence="1" type="ORF">K9B37_10675</name>
</gene>
<keyword evidence="1" id="KW-0808">Transferase</keyword>
<evidence type="ECO:0000313" key="2">
    <source>
        <dbReference type="Proteomes" id="UP000704176"/>
    </source>
</evidence>
<evidence type="ECO:0000313" key="1">
    <source>
        <dbReference type="EMBL" id="MBZ6076739.1"/>
    </source>
</evidence>
<reference evidence="1 2" key="1">
    <citation type="submission" date="2021-09" db="EMBL/GenBank/DDBJ databases">
        <title>The complete genome sequence of a new microorganism.</title>
        <authorList>
            <person name="Zi Z."/>
        </authorList>
    </citation>
    <scope>NUCLEOTIDE SEQUENCE [LARGE SCALE GENOMIC DNA]</scope>
    <source>
        <strain evidence="1 2">WGZ8</strain>
    </source>
</reference>
<dbReference type="SUPFAM" id="SSF52540">
    <property type="entry name" value="P-loop containing nucleoside triphosphate hydrolases"/>
    <property type="match status" value="1"/>
</dbReference>
<keyword evidence="2" id="KW-1185">Reference proteome</keyword>
<protein>
    <submittedName>
        <fullName evidence="1">Shikimate kinase</fullName>
    </submittedName>
</protein>
<dbReference type="RefSeq" id="WP_224313047.1">
    <property type="nucleotide sequence ID" value="NZ_JAIRBM010000006.1"/>
</dbReference>
<dbReference type="InterPro" id="IPR027417">
    <property type="entry name" value="P-loop_NTPase"/>
</dbReference>
<dbReference type="Gene3D" id="3.40.50.300">
    <property type="entry name" value="P-loop containing nucleotide triphosphate hydrolases"/>
    <property type="match status" value="1"/>
</dbReference>
<dbReference type="EMBL" id="JAIRBM010000006">
    <property type="protein sequence ID" value="MBZ6076739.1"/>
    <property type="molecule type" value="Genomic_DNA"/>
</dbReference>
<organism evidence="1 2">
    <name type="scientific">Microvirga puerhi</name>
    <dbReference type="NCBI Taxonomy" id="2876078"/>
    <lineage>
        <taxon>Bacteria</taxon>
        <taxon>Pseudomonadati</taxon>
        <taxon>Pseudomonadota</taxon>
        <taxon>Alphaproteobacteria</taxon>
        <taxon>Hyphomicrobiales</taxon>
        <taxon>Methylobacteriaceae</taxon>
        <taxon>Microvirga</taxon>
    </lineage>
</organism>
<dbReference type="GO" id="GO:0016301">
    <property type="term" value="F:kinase activity"/>
    <property type="evidence" value="ECO:0007669"/>
    <property type="project" value="UniProtKB-KW"/>
</dbReference>
<accession>A0ABS7VMM1</accession>